<feature type="domain" description="HTH gntR-type" evidence="4">
    <location>
        <begin position="11"/>
        <end position="79"/>
    </location>
</feature>
<protein>
    <submittedName>
        <fullName evidence="5">GntR family transcriptional regulator</fullName>
    </submittedName>
</protein>
<dbReference type="PANTHER" id="PTHR38445:SF12">
    <property type="entry name" value="GNTR-FAMILY TRANSCRIPTIONAL REGULATOR"/>
    <property type="match status" value="1"/>
</dbReference>
<sequence>MVLTVDQMSDVPIYQQIFRQVTQAVAIGELSPGDPLPSVRALGEQLGVNLHTVNKAYALLRDEGYVVMRGRAGARIADPSSYQSTAHQAASLAHALESLHAVARDLASRGLDRDAFLALAAQTADAVWPSR</sequence>
<gene>
    <name evidence="5" type="ORF">QJ043_01235</name>
</gene>
<dbReference type="InterPro" id="IPR036388">
    <property type="entry name" value="WH-like_DNA-bd_sf"/>
</dbReference>
<evidence type="ECO:0000256" key="3">
    <source>
        <dbReference type="ARBA" id="ARBA00023163"/>
    </source>
</evidence>
<dbReference type="InterPro" id="IPR036390">
    <property type="entry name" value="WH_DNA-bd_sf"/>
</dbReference>
<dbReference type="InterPro" id="IPR000524">
    <property type="entry name" value="Tscrpt_reg_HTH_GntR"/>
</dbReference>
<evidence type="ECO:0000313" key="6">
    <source>
        <dbReference type="Proteomes" id="UP001431693"/>
    </source>
</evidence>
<dbReference type="SMART" id="SM00345">
    <property type="entry name" value="HTH_GNTR"/>
    <property type="match status" value="1"/>
</dbReference>
<comment type="caution">
    <text evidence="5">The sequence shown here is derived from an EMBL/GenBank/DDBJ whole genome shotgun (WGS) entry which is preliminary data.</text>
</comment>
<dbReference type="Pfam" id="PF00392">
    <property type="entry name" value="GntR"/>
    <property type="match status" value="1"/>
</dbReference>
<name>A0ABT6ZJ87_9ACTN</name>
<dbReference type="RefSeq" id="WP_283712352.1">
    <property type="nucleotide sequence ID" value="NZ_JASJEW010000001.1"/>
</dbReference>
<evidence type="ECO:0000313" key="5">
    <source>
        <dbReference type="EMBL" id="MDJ1128711.1"/>
    </source>
</evidence>
<evidence type="ECO:0000256" key="2">
    <source>
        <dbReference type="ARBA" id="ARBA00023125"/>
    </source>
</evidence>
<evidence type="ECO:0000259" key="4">
    <source>
        <dbReference type="PROSITE" id="PS50949"/>
    </source>
</evidence>
<dbReference type="SUPFAM" id="SSF46785">
    <property type="entry name" value="Winged helix' DNA-binding domain"/>
    <property type="match status" value="1"/>
</dbReference>
<accession>A0ABT6ZJ87</accession>
<keyword evidence="2" id="KW-0238">DNA-binding</keyword>
<dbReference type="EMBL" id="JASJEX010000001">
    <property type="protein sequence ID" value="MDJ1128711.1"/>
    <property type="molecule type" value="Genomic_DNA"/>
</dbReference>
<proteinExistence type="predicted"/>
<keyword evidence="6" id="KW-1185">Reference proteome</keyword>
<dbReference type="PANTHER" id="PTHR38445">
    <property type="entry name" value="HTH-TYPE TRANSCRIPTIONAL REPRESSOR YTRA"/>
    <property type="match status" value="1"/>
</dbReference>
<dbReference type="CDD" id="cd07377">
    <property type="entry name" value="WHTH_GntR"/>
    <property type="match status" value="1"/>
</dbReference>
<keyword evidence="3" id="KW-0804">Transcription</keyword>
<dbReference type="Proteomes" id="UP001431693">
    <property type="component" value="Unassembled WGS sequence"/>
</dbReference>
<dbReference type="Gene3D" id="1.10.10.10">
    <property type="entry name" value="Winged helix-like DNA-binding domain superfamily/Winged helix DNA-binding domain"/>
    <property type="match status" value="1"/>
</dbReference>
<evidence type="ECO:0000256" key="1">
    <source>
        <dbReference type="ARBA" id="ARBA00023015"/>
    </source>
</evidence>
<reference evidence="5" key="1">
    <citation type="submission" date="2023-05" db="EMBL/GenBank/DDBJ databases">
        <title>[olsenella] sp. nov., isolated from a pig farm feces dump.</title>
        <authorList>
            <person name="Chang Y.-H."/>
        </authorList>
    </citation>
    <scope>NUCLEOTIDE SEQUENCE</scope>
    <source>
        <strain evidence="5">YH-ols2217</strain>
    </source>
</reference>
<organism evidence="5 6">
    <name type="scientific">Kribbibacterium absianum</name>
    <dbReference type="NCBI Taxonomy" id="3044210"/>
    <lineage>
        <taxon>Bacteria</taxon>
        <taxon>Bacillati</taxon>
        <taxon>Actinomycetota</taxon>
        <taxon>Coriobacteriia</taxon>
        <taxon>Coriobacteriales</taxon>
        <taxon>Kribbibacteriaceae</taxon>
        <taxon>Kribbibacterium</taxon>
    </lineage>
</organism>
<keyword evidence="1" id="KW-0805">Transcription regulation</keyword>
<dbReference type="PROSITE" id="PS50949">
    <property type="entry name" value="HTH_GNTR"/>
    <property type="match status" value="1"/>
</dbReference>